<evidence type="ECO:0000313" key="1">
    <source>
        <dbReference type="EMBL" id="MFD1463269.1"/>
    </source>
</evidence>
<proteinExistence type="predicted"/>
<gene>
    <name evidence="1" type="ORF">ACFQ5D_18140</name>
</gene>
<accession>A0ABW4DFD6</accession>
<keyword evidence="2" id="KW-1185">Reference proteome</keyword>
<comment type="caution">
    <text evidence="1">The sequence shown here is derived from an EMBL/GenBank/DDBJ whole genome shotgun (WGS) entry which is preliminary data.</text>
</comment>
<name>A0ABW4DFD6_9BACL</name>
<sequence>MSYSTMLKSAIKNADLSLAQICRRVNRFGFKLDPAILSKMQNGKHPPAKDELNIILAQVLGIDAGELRVAAIKQVLPKELIELIQRVS</sequence>
<evidence type="ECO:0000313" key="2">
    <source>
        <dbReference type="Proteomes" id="UP001597340"/>
    </source>
</evidence>
<dbReference type="EMBL" id="JBHTNZ010000029">
    <property type="protein sequence ID" value="MFD1463269.1"/>
    <property type="molecule type" value="Genomic_DNA"/>
</dbReference>
<reference evidence="2" key="1">
    <citation type="journal article" date="2019" name="Int. J. Syst. Evol. Microbiol.">
        <title>The Global Catalogue of Microorganisms (GCM) 10K type strain sequencing project: providing services to taxonomists for standard genome sequencing and annotation.</title>
        <authorList>
            <consortium name="The Broad Institute Genomics Platform"/>
            <consortium name="The Broad Institute Genome Sequencing Center for Infectious Disease"/>
            <person name="Wu L."/>
            <person name="Ma J."/>
        </authorList>
    </citation>
    <scope>NUCLEOTIDE SEQUENCE [LARGE SCALE GENOMIC DNA]</scope>
    <source>
        <strain evidence="2">CCM 9147</strain>
    </source>
</reference>
<organism evidence="1 2">
    <name type="scientific">Paenibacillus farraposensis</name>
    <dbReference type="NCBI Taxonomy" id="2807095"/>
    <lineage>
        <taxon>Bacteria</taxon>
        <taxon>Bacillati</taxon>
        <taxon>Bacillota</taxon>
        <taxon>Bacilli</taxon>
        <taxon>Bacillales</taxon>
        <taxon>Paenibacillaceae</taxon>
        <taxon>Paenibacillus</taxon>
    </lineage>
</organism>
<dbReference type="RefSeq" id="WP_229526493.1">
    <property type="nucleotide sequence ID" value="NZ_JAFFQR010000112.1"/>
</dbReference>
<protein>
    <submittedName>
        <fullName evidence="1">XRE family transcriptional regulator</fullName>
    </submittedName>
</protein>
<dbReference type="Proteomes" id="UP001597340">
    <property type="component" value="Unassembled WGS sequence"/>
</dbReference>